<reference evidence="3 4" key="1">
    <citation type="journal article" date="2024" name="Nat. Commun.">
        <title>Phylogenomics reveals the evolutionary origins of lichenization in chlorophyte algae.</title>
        <authorList>
            <person name="Puginier C."/>
            <person name="Libourel C."/>
            <person name="Otte J."/>
            <person name="Skaloud P."/>
            <person name="Haon M."/>
            <person name="Grisel S."/>
            <person name="Petersen M."/>
            <person name="Berrin J.G."/>
            <person name="Delaux P.M."/>
            <person name="Dal Grande F."/>
            <person name="Keller J."/>
        </authorList>
    </citation>
    <scope>NUCLEOTIDE SEQUENCE [LARGE SCALE GENOMIC DNA]</scope>
    <source>
        <strain evidence="3 4">SAG 2036</strain>
    </source>
</reference>
<keyword evidence="1" id="KW-0235">DNA replication</keyword>
<dbReference type="InterPro" id="IPR043502">
    <property type="entry name" value="DNA/RNA_pol_sf"/>
</dbReference>
<gene>
    <name evidence="3" type="ORF">WJX73_001598</name>
</gene>
<evidence type="ECO:0000313" key="4">
    <source>
        <dbReference type="Proteomes" id="UP001465755"/>
    </source>
</evidence>
<dbReference type="SMART" id="SM00482">
    <property type="entry name" value="POLAc"/>
    <property type="match status" value="1"/>
</dbReference>
<sequence length="309" mass="34410">MNVRSGAQIQQLFFAGTPNKEQAKGNLPLERTFKMPSVEGAIEEGKKASKKDLDDALWKAYNVKYGDAAEEVTTLADEDQLEHPLELLQHGNIAIRDQATEELGRVHCSLRFIRCARPSLQTLGGDFHSRTALGMYDHIQQPVRDGNCLEEWDGGPNGDQPPPKPLVKDMWYASQAEVRDWQKRQQRQAQEKSYVSTILGRRRQLPDPTVKKGGKAKGHAMRAAINTPIQGSAADMATAAMLTIAANARPMELDRKLLLQVHDEVILQGPKESVEEAERVVRKCMMKPFNGQGLTEVDLIVESKHADVV</sequence>
<dbReference type="Pfam" id="PF00476">
    <property type="entry name" value="DNA_pol_A"/>
    <property type="match status" value="1"/>
</dbReference>
<dbReference type="InterPro" id="IPR001098">
    <property type="entry name" value="DNA-dir_DNA_pol_A_palm_dom"/>
</dbReference>
<dbReference type="PANTHER" id="PTHR10133">
    <property type="entry name" value="DNA POLYMERASE I"/>
    <property type="match status" value="1"/>
</dbReference>
<dbReference type="AlphaFoldDB" id="A0AAW1NRU8"/>
<dbReference type="GO" id="GO:0006261">
    <property type="term" value="P:DNA-templated DNA replication"/>
    <property type="evidence" value="ECO:0007669"/>
    <property type="project" value="InterPro"/>
</dbReference>
<dbReference type="Gene3D" id="3.30.70.370">
    <property type="match status" value="1"/>
</dbReference>
<dbReference type="Proteomes" id="UP001465755">
    <property type="component" value="Unassembled WGS sequence"/>
</dbReference>
<dbReference type="EMBL" id="JALJOQ010000164">
    <property type="protein sequence ID" value="KAK9792453.1"/>
    <property type="molecule type" value="Genomic_DNA"/>
</dbReference>
<dbReference type="GO" id="GO:0006302">
    <property type="term" value="P:double-strand break repair"/>
    <property type="evidence" value="ECO:0007669"/>
    <property type="project" value="TreeGrafter"/>
</dbReference>
<dbReference type="GO" id="GO:0003677">
    <property type="term" value="F:DNA binding"/>
    <property type="evidence" value="ECO:0007669"/>
    <property type="project" value="InterPro"/>
</dbReference>
<comment type="caution">
    <text evidence="3">The sequence shown here is derived from an EMBL/GenBank/DDBJ whole genome shotgun (WGS) entry which is preliminary data.</text>
</comment>
<proteinExistence type="predicted"/>
<protein>
    <recommendedName>
        <fullName evidence="2">DNA-directed DNA polymerase family A palm domain-containing protein</fullName>
    </recommendedName>
</protein>
<keyword evidence="4" id="KW-1185">Reference proteome</keyword>
<evidence type="ECO:0000259" key="2">
    <source>
        <dbReference type="SMART" id="SM00482"/>
    </source>
</evidence>
<feature type="domain" description="DNA-directed DNA polymerase family A palm" evidence="2">
    <location>
        <begin position="6"/>
        <end position="273"/>
    </location>
</feature>
<dbReference type="PANTHER" id="PTHR10133:SF27">
    <property type="entry name" value="DNA POLYMERASE NU"/>
    <property type="match status" value="1"/>
</dbReference>
<organism evidence="3 4">
    <name type="scientific">Symbiochloris irregularis</name>
    <dbReference type="NCBI Taxonomy" id="706552"/>
    <lineage>
        <taxon>Eukaryota</taxon>
        <taxon>Viridiplantae</taxon>
        <taxon>Chlorophyta</taxon>
        <taxon>core chlorophytes</taxon>
        <taxon>Trebouxiophyceae</taxon>
        <taxon>Trebouxiales</taxon>
        <taxon>Trebouxiaceae</taxon>
        <taxon>Symbiochloris</taxon>
    </lineage>
</organism>
<dbReference type="GO" id="GO:0003887">
    <property type="term" value="F:DNA-directed DNA polymerase activity"/>
    <property type="evidence" value="ECO:0007669"/>
    <property type="project" value="InterPro"/>
</dbReference>
<dbReference type="InterPro" id="IPR002298">
    <property type="entry name" value="DNA_polymerase_A"/>
</dbReference>
<evidence type="ECO:0000313" key="3">
    <source>
        <dbReference type="EMBL" id="KAK9792453.1"/>
    </source>
</evidence>
<name>A0AAW1NRU8_9CHLO</name>
<evidence type="ECO:0000256" key="1">
    <source>
        <dbReference type="ARBA" id="ARBA00022705"/>
    </source>
</evidence>
<accession>A0AAW1NRU8</accession>
<dbReference type="SUPFAM" id="SSF56672">
    <property type="entry name" value="DNA/RNA polymerases"/>
    <property type="match status" value="1"/>
</dbReference>